<dbReference type="GO" id="GO:0005524">
    <property type="term" value="F:ATP binding"/>
    <property type="evidence" value="ECO:0007669"/>
    <property type="project" value="UniProtKB-KW"/>
</dbReference>
<name>A0A0P7ZWK0_9HYPH</name>
<dbReference type="Pfam" id="PF00005">
    <property type="entry name" value="ABC_tran"/>
    <property type="match status" value="2"/>
</dbReference>
<accession>A0A0P7ZWK0</accession>
<keyword evidence="5" id="KW-0547">Nucleotide-binding</keyword>
<evidence type="ECO:0000256" key="4">
    <source>
        <dbReference type="ARBA" id="ARBA00022475"/>
    </source>
</evidence>
<comment type="caution">
    <text evidence="9">The sequence shown here is derived from an EMBL/GenBank/DDBJ whole genome shotgun (WGS) entry which is preliminary data.</text>
</comment>
<evidence type="ECO:0000256" key="2">
    <source>
        <dbReference type="ARBA" id="ARBA00005417"/>
    </source>
</evidence>
<proteinExistence type="inferred from homology"/>
<dbReference type="Proteomes" id="UP000050497">
    <property type="component" value="Unassembled WGS sequence"/>
</dbReference>
<dbReference type="GO" id="GO:0015833">
    <property type="term" value="P:peptide transport"/>
    <property type="evidence" value="ECO:0007669"/>
    <property type="project" value="InterPro"/>
</dbReference>
<dbReference type="InterPro" id="IPR050388">
    <property type="entry name" value="ABC_Ni/Peptide_Import"/>
</dbReference>
<dbReference type="PROSITE" id="PS50893">
    <property type="entry name" value="ABC_TRANSPORTER_2"/>
    <property type="match status" value="2"/>
</dbReference>
<evidence type="ECO:0000313" key="9">
    <source>
        <dbReference type="EMBL" id="KPQ09183.1"/>
    </source>
</evidence>
<comment type="similarity">
    <text evidence="2">Belongs to the ABC transporter superfamily.</text>
</comment>
<dbReference type="InterPro" id="IPR003593">
    <property type="entry name" value="AAA+_ATPase"/>
</dbReference>
<evidence type="ECO:0000256" key="6">
    <source>
        <dbReference type="ARBA" id="ARBA00022840"/>
    </source>
</evidence>
<dbReference type="PATRIC" id="fig|1653334.4.peg.1255"/>
<evidence type="ECO:0000313" key="10">
    <source>
        <dbReference type="EMBL" id="SCC80792.1"/>
    </source>
</evidence>
<keyword evidence="12" id="KW-1185">Reference proteome</keyword>
<dbReference type="GO" id="GO:0005886">
    <property type="term" value="C:plasma membrane"/>
    <property type="evidence" value="ECO:0007669"/>
    <property type="project" value="UniProtKB-SubCell"/>
</dbReference>
<evidence type="ECO:0000256" key="3">
    <source>
        <dbReference type="ARBA" id="ARBA00022448"/>
    </source>
</evidence>
<reference evidence="10 12" key="2">
    <citation type="submission" date="2016-08" db="EMBL/GenBank/DDBJ databases">
        <authorList>
            <person name="Varghese N."/>
            <person name="Submissions Spin"/>
        </authorList>
    </citation>
    <scope>NUCLEOTIDE SEQUENCE [LARGE SCALE GENOMIC DNA]</scope>
    <source>
        <strain evidence="10 12">HL-109</strain>
    </source>
</reference>
<dbReference type="PANTHER" id="PTHR43297:SF2">
    <property type="entry name" value="DIPEPTIDE TRANSPORT ATP-BINDING PROTEIN DPPD"/>
    <property type="match status" value="1"/>
</dbReference>
<dbReference type="PANTHER" id="PTHR43297">
    <property type="entry name" value="OLIGOPEPTIDE TRANSPORT ATP-BINDING PROTEIN APPD"/>
    <property type="match status" value="1"/>
</dbReference>
<dbReference type="SUPFAM" id="SSF52540">
    <property type="entry name" value="P-loop containing nucleoside triphosphate hydrolases"/>
    <property type="match status" value="2"/>
</dbReference>
<dbReference type="InterPro" id="IPR013563">
    <property type="entry name" value="Oligopep_ABC_C"/>
</dbReference>
<evidence type="ECO:0000259" key="8">
    <source>
        <dbReference type="PROSITE" id="PS50893"/>
    </source>
</evidence>
<organism evidence="9 11">
    <name type="scientific">Saliniramus fredricksonii</name>
    <dbReference type="NCBI Taxonomy" id="1653334"/>
    <lineage>
        <taxon>Bacteria</taxon>
        <taxon>Pseudomonadati</taxon>
        <taxon>Pseudomonadota</taxon>
        <taxon>Alphaproteobacteria</taxon>
        <taxon>Hyphomicrobiales</taxon>
        <taxon>Salinarimonadaceae</taxon>
        <taxon>Saliniramus</taxon>
    </lineage>
</organism>
<evidence type="ECO:0000313" key="11">
    <source>
        <dbReference type="Proteomes" id="UP000050497"/>
    </source>
</evidence>
<evidence type="ECO:0000313" key="12">
    <source>
        <dbReference type="Proteomes" id="UP000182800"/>
    </source>
</evidence>
<keyword evidence="6 9" id="KW-0067">ATP-binding</keyword>
<reference evidence="9 11" key="1">
    <citation type="submission" date="2015-09" db="EMBL/GenBank/DDBJ databases">
        <title>Identification and resolution of microdiversity through metagenomic sequencing of parallel consortia.</title>
        <authorList>
            <person name="Nelson W.C."/>
            <person name="Romine M.F."/>
            <person name="Lindemann S.R."/>
        </authorList>
    </citation>
    <scope>NUCLEOTIDE SEQUENCE [LARGE SCALE GENOMIC DNA]</scope>
    <source>
        <strain evidence="9">HL-109</strain>
    </source>
</reference>
<dbReference type="NCBIfam" id="NF008453">
    <property type="entry name" value="PRK11308.1"/>
    <property type="match status" value="2"/>
</dbReference>
<dbReference type="OrthoDB" id="9802264at2"/>
<comment type="subcellular location">
    <subcellularLocation>
        <location evidence="1">Cell inner membrane</location>
        <topology evidence="1">Peripheral membrane protein</topology>
    </subcellularLocation>
</comment>
<evidence type="ECO:0000256" key="5">
    <source>
        <dbReference type="ARBA" id="ARBA00022741"/>
    </source>
</evidence>
<keyword evidence="3" id="KW-0813">Transport</keyword>
<dbReference type="STRING" id="1653334.GA0071312_1720"/>
<dbReference type="InterPro" id="IPR017871">
    <property type="entry name" value="ABC_transporter-like_CS"/>
</dbReference>
<dbReference type="InterPro" id="IPR003439">
    <property type="entry name" value="ABC_transporter-like_ATP-bd"/>
</dbReference>
<evidence type="ECO:0000256" key="1">
    <source>
        <dbReference type="ARBA" id="ARBA00004417"/>
    </source>
</evidence>
<dbReference type="InterPro" id="IPR027417">
    <property type="entry name" value="P-loop_NTPase"/>
</dbReference>
<protein>
    <submittedName>
        <fullName evidence="9">Peptide/nickel transport system ATP-binding protein</fullName>
    </submittedName>
</protein>
<dbReference type="GO" id="GO:0055085">
    <property type="term" value="P:transmembrane transport"/>
    <property type="evidence" value="ECO:0007669"/>
    <property type="project" value="UniProtKB-ARBA"/>
</dbReference>
<dbReference type="AlphaFoldDB" id="A0A0P7ZWK0"/>
<keyword evidence="7" id="KW-0472">Membrane</keyword>
<dbReference type="EMBL" id="FMBM01000002">
    <property type="protein sequence ID" value="SCC80792.1"/>
    <property type="molecule type" value="Genomic_DNA"/>
</dbReference>
<dbReference type="EMBL" id="LJSX01000033">
    <property type="protein sequence ID" value="KPQ09183.1"/>
    <property type="molecule type" value="Genomic_DNA"/>
</dbReference>
<dbReference type="NCBIfam" id="TIGR01727">
    <property type="entry name" value="oligo_HPY"/>
    <property type="match status" value="2"/>
</dbReference>
<dbReference type="Gene3D" id="3.40.50.300">
    <property type="entry name" value="P-loop containing nucleotide triphosphate hydrolases"/>
    <property type="match status" value="2"/>
</dbReference>
<keyword evidence="4" id="KW-1003">Cell membrane</keyword>
<dbReference type="FunFam" id="3.40.50.300:FF:000016">
    <property type="entry name" value="Oligopeptide ABC transporter ATP-binding component"/>
    <property type="match status" value="2"/>
</dbReference>
<dbReference type="RefSeq" id="WP_074444624.1">
    <property type="nucleotide sequence ID" value="NZ_FMBM01000002.1"/>
</dbReference>
<sequence>MTDAGTDKIEPVLAIEGLSISYRTRAGEIPAVADFDLTIAAGESVALVGESGCGKSTVANAIMRYMGRNGAITGGTMRFKGRDLLGMDEAELRSLRGAEIAMVYQEPFAALNPSMTIGRQLMEVPMIHEGVGEREAHERAARMLKDVRLADTGRLMASYPHQLSGGQQQRVVIAMALLANPSLLLLDEPTTALDVTVEAGIVELIGEIKRKFGTAILFISHNLGLVHEVCDRVSVMYSGDVVEEGTVGDVFTHMRHPYTRGLFGCIPLPVAGRDERPLTAISGQLPQPHERPQGCNFGPRCPWFEPGTCDVGNVPMIDTGIAGEAAHRARCLRLDAVDEAPPLIPDAAPGAEAAAVPEGDVVLAVEGMQKYYPVYDRSMAALIAGRSVRWVKANEALDFEARRGQTVAIVGESGCGKSTFAKVLMGLETATDGAIIFEGDDIAESAVTARSQRQIAALQMIFQNPNDTLNPSQSVGAQIARVIRKFGVETDRAKIRQRVYDLLDLVKLPRDFARRMPRQLSGGQKQRIGIARAFAGNPSMVIADEPVSALDVSVQAAVTRLLTDIQRDHDTTLIFISHDLSLVRYLADRVVVMYLGQIMEQGRVEDVFSPPYHPYTEALLSAVPVADPQIEKTRIVLEGALPSPLDPPKGCPFATRCQHKLGRICDDERPPVHARANGHRIACHIPLDALERMEPVFRKAQARSGSLRHDGNDFAPQ</sequence>
<dbReference type="GO" id="GO:0016887">
    <property type="term" value="F:ATP hydrolysis activity"/>
    <property type="evidence" value="ECO:0007669"/>
    <property type="project" value="InterPro"/>
</dbReference>
<evidence type="ECO:0000256" key="7">
    <source>
        <dbReference type="ARBA" id="ARBA00023136"/>
    </source>
</evidence>
<gene>
    <name evidence="10" type="ORF">GA0071312_1720</name>
    <name evidence="9" type="ORF">HLUCCO17_16005</name>
</gene>
<feature type="domain" description="ABC transporter" evidence="8">
    <location>
        <begin position="15"/>
        <end position="263"/>
    </location>
</feature>
<dbReference type="PROSITE" id="PS00211">
    <property type="entry name" value="ABC_TRANSPORTER_1"/>
    <property type="match status" value="2"/>
</dbReference>
<dbReference type="Pfam" id="PF08352">
    <property type="entry name" value="oligo_HPY"/>
    <property type="match status" value="2"/>
</dbReference>
<feature type="domain" description="ABC transporter" evidence="8">
    <location>
        <begin position="374"/>
        <end position="620"/>
    </location>
</feature>
<dbReference type="Proteomes" id="UP000182800">
    <property type="component" value="Unassembled WGS sequence"/>
</dbReference>
<dbReference type="NCBIfam" id="NF007739">
    <property type="entry name" value="PRK10419.1"/>
    <property type="match status" value="2"/>
</dbReference>
<dbReference type="CDD" id="cd03257">
    <property type="entry name" value="ABC_NikE_OppD_transporters"/>
    <property type="match status" value="2"/>
</dbReference>
<dbReference type="SMART" id="SM00382">
    <property type="entry name" value="AAA"/>
    <property type="match status" value="2"/>
</dbReference>